<dbReference type="InterPro" id="IPR002931">
    <property type="entry name" value="Transglutaminase-like"/>
</dbReference>
<dbReference type="InterPro" id="IPR038765">
    <property type="entry name" value="Papain-like_cys_pep_sf"/>
</dbReference>
<evidence type="ECO:0000313" key="2">
    <source>
        <dbReference type="EMBL" id="QXL89737.1"/>
    </source>
</evidence>
<dbReference type="Gene3D" id="2.60.40.2250">
    <property type="match status" value="1"/>
</dbReference>
<evidence type="ECO:0000313" key="3">
    <source>
        <dbReference type="Proteomes" id="UP000693972"/>
    </source>
</evidence>
<dbReference type="SUPFAM" id="SSF54001">
    <property type="entry name" value="Cysteine proteinases"/>
    <property type="match status" value="1"/>
</dbReference>
<dbReference type="AlphaFoldDB" id="A0A975YHR1"/>
<dbReference type="Proteomes" id="UP000693972">
    <property type="component" value="Unassembled WGS sequence"/>
</dbReference>
<dbReference type="Pfam" id="PF01841">
    <property type="entry name" value="Transglut_core"/>
    <property type="match status" value="1"/>
</dbReference>
<dbReference type="EMBL" id="JAIMBW010000001">
    <property type="protein sequence ID" value="MBY4893025.1"/>
    <property type="molecule type" value="Genomic_DNA"/>
</dbReference>
<keyword evidence="3" id="KW-1185">Reference proteome</keyword>
<dbReference type="EMBL" id="CP078073">
    <property type="protein sequence ID" value="QXL89737.1"/>
    <property type="molecule type" value="Genomic_DNA"/>
</dbReference>
<dbReference type="PANTHER" id="PTHR33490">
    <property type="entry name" value="BLR5614 PROTEIN-RELATED"/>
    <property type="match status" value="1"/>
</dbReference>
<organism evidence="2">
    <name type="scientific">Gymnodinialimonas phycosphaerae</name>
    <dbReference type="NCBI Taxonomy" id="2841589"/>
    <lineage>
        <taxon>Bacteria</taxon>
        <taxon>Pseudomonadati</taxon>
        <taxon>Pseudomonadota</taxon>
        <taxon>Alphaproteobacteria</taxon>
        <taxon>Rhodobacterales</taxon>
        <taxon>Paracoccaceae</taxon>
        <taxon>Gymnodinialimonas</taxon>
    </lineage>
</organism>
<proteinExistence type="predicted"/>
<dbReference type="Gene3D" id="3.10.620.30">
    <property type="match status" value="1"/>
</dbReference>
<name>A0A975YHR1_9RHOB</name>
<evidence type="ECO:0000259" key="1">
    <source>
        <dbReference type="SMART" id="SM00460"/>
    </source>
</evidence>
<sequence length="254" mass="27859">MRLNIAVEIKSTLSTGDAALLMVEVAQHDGQNVVASELVVDQGEVTRVEGTGMVWVRVPGETLDLRYHTAVQIARCETVLEGKASPLLEALPAEVLPFLRPSRYCPSDMFTEFTEQQFGALEGGAKVAAIRDWIAQHLSYVPGSSSGVTTAMDTFCTRQGVCRDFTHLFCTLARAARIPARYASVYGADVVPQDFHAVAQVWLEGEWHLVDATQMGAPHEMALIATGRDAADVAFMETVQWAELHLLRVMVRKD</sequence>
<gene>
    <name evidence="2" type="ORF">KUL25_09640</name>
</gene>
<dbReference type="RefSeq" id="WP_257892760.1">
    <property type="nucleotide sequence ID" value="NZ_JAIMBW010000001.1"/>
</dbReference>
<dbReference type="SMART" id="SM00460">
    <property type="entry name" value="TGc"/>
    <property type="match status" value="1"/>
</dbReference>
<reference evidence="2 3" key="1">
    <citation type="submission" date="2021-07" db="EMBL/GenBank/DDBJ databases">
        <title>Karlodiniumbacter phycospheric gen. nov., sp. nov., a phycosphere bacterium isolated from karlodinium veneficum.</title>
        <authorList>
            <person name="Peng Y."/>
            <person name="Jiang L."/>
            <person name="Lee J."/>
        </authorList>
    </citation>
    <scope>NUCLEOTIDE SEQUENCE</scope>
    <source>
        <strain evidence="2 3">N5</strain>
    </source>
</reference>
<protein>
    <submittedName>
        <fullName evidence="2">Transglutaminase family protein</fullName>
    </submittedName>
</protein>
<dbReference type="PANTHER" id="PTHR33490:SF12">
    <property type="entry name" value="BLL5557 PROTEIN"/>
    <property type="match status" value="1"/>
</dbReference>
<feature type="domain" description="Transglutaminase-like" evidence="1">
    <location>
        <begin position="154"/>
        <end position="214"/>
    </location>
</feature>
<accession>A0A975YHR1</accession>